<sequence>MRPLSSMLQLCLPAWATGIPSQYTRLTRARLGQYCQPDFAAHSRRLLTQLSSPTNQYHDLEMILRACIEKGEGFLCSILRVERRGRGSCLRVTADKMELQRDLSSWPCGRRRNAHVRVLQ</sequence>
<evidence type="ECO:0000313" key="2">
    <source>
        <dbReference type="EMBL" id="TBU52633.1"/>
    </source>
</evidence>
<organism evidence="2 3">
    <name type="scientific">Dichomitus squalens</name>
    <dbReference type="NCBI Taxonomy" id="114155"/>
    <lineage>
        <taxon>Eukaryota</taxon>
        <taxon>Fungi</taxon>
        <taxon>Dikarya</taxon>
        <taxon>Basidiomycota</taxon>
        <taxon>Agaricomycotina</taxon>
        <taxon>Agaricomycetes</taxon>
        <taxon>Polyporales</taxon>
        <taxon>Polyporaceae</taxon>
        <taxon>Dichomitus</taxon>
    </lineage>
</organism>
<keyword evidence="3" id="KW-1185">Reference proteome</keyword>
<protein>
    <submittedName>
        <fullName evidence="2">Uncharacterized protein</fullName>
    </submittedName>
</protein>
<name>A0A4V2K6L5_9APHY</name>
<feature type="chain" id="PRO_5020336987" evidence="1">
    <location>
        <begin position="17"/>
        <end position="120"/>
    </location>
</feature>
<proteinExistence type="predicted"/>
<gene>
    <name evidence="2" type="ORF">BD310DRAFT_939757</name>
</gene>
<feature type="signal peptide" evidence="1">
    <location>
        <begin position="1"/>
        <end position="16"/>
    </location>
</feature>
<reference evidence="2 3" key="1">
    <citation type="submission" date="2019-01" db="EMBL/GenBank/DDBJ databases">
        <title>Draft genome sequences of three monokaryotic isolates of the white-rot basidiomycete fungus Dichomitus squalens.</title>
        <authorList>
            <consortium name="DOE Joint Genome Institute"/>
            <person name="Lopez S.C."/>
            <person name="Andreopoulos B."/>
            <person name="Pangilinan J."/>
            <person name="Lipzen A."/>
            <person name="Riley R."/>
            <person name="Ahrendt S."/>
            <person name="Ng V."/>
            <person name="Barry K."/>
            <person name="Daum C."/>
            <person name="Grigoriev I.V."/>
            <person name="Hilden K.S."/>
            <person name="Makela M.R."/>
            <person name="de Vries R.P."/>
        </authorList>
    </citation>
    <scope>NUCLEOTIDE SEQUENCE [LARGE SCALE GENOMIC DNA]</scope>
    <source>
        <strain evidence="2 3">CBS 464.89</strain>
    </source>
</reference>
<evidence type="ECO:0000256" key="1">
    <source>
        <dbReference type="SAM" id="SignalP"/>
    </source>
</evidence>
<dbReference type="AlphaFoldDB" id="A0A4V2K6L5"/>
<dbReference type="EMBL" id="ML145242">
    <property type="protein sequence ID" value="TBU52633.1"/>
    <property type="molecule type" value="Genomic_DNA"/>
</dbReference>
<evidence type="ECO:0000313" key="3">
    <source>
        <dbReference type="Proteomes" id="UP000292082"/>
    </source>
</evidence>
<accession>A0A4V2K6L5</accession>
<keyword evidence="1" id="KW-0732">Signal</keyword>
<dbReference type="Proteomes" id="UP000292082">
    <property type="component" value="Unassembled WGS sequence"/>
</dbReference>